<dbReference type="InterPro" id="IPR004356">
    <property type="entry name" value="Adhesin_operon_reg_prot"/>
</dbReference>
<evidence type="ECO:0000256" key="2">
    <source>
        <dbReference type="ARBA" id="ARBA00023163"/>
    </source>
</evidence>
<keyword evidence="2" id="KW-0804">Transcription</keyword>
<dbReference type="GO" id="GO:0006355">
    <property type="term" value="P:regulation of DNA-templated transcription"/>
    <property type="evidence" value="ECO:0007669"/>
    <property type="project" value="InterPro"/>
</dbReference>
<evidence type="ECO:0000256" key="1">
    <source>
        <dbReference type="ARBA" id="ARBA00023015"/>
    </source>
</evidence>
<name>A0A4P6WU37_9ENTR</name>
<evidence type="ECO:0000313" key="4">
    <source>
        <dbReference type="Proteomes" id="UP000293850"/>
    </source>
</evidence>
<dbReference type="Gene3D" id="1.10.10.2690">
    <property type="match status" value="1"/>
</dbReference>
<sequence>MIPGRVDPSYFRLLMSVSFQRSIPMVQALEGVLVRGMARKEVCELYGVTAGNLSVKLSRLQIVSQTIAQMYPCQFNRADCPVSWQALMQEADCTNGSCQGNNKASY</sequence>
<dbReference type="Proteomes" id="UP000293850">
    <property type="component" value="Chromosome"/>
</dbReference>
<dbReference type="Pfam" id="PF03333">
    <property type="entry name" value="PapB"/>
    <property type="match status" value="1"/>
</dbReference>
<accession>A0A4P6WU37</accession>
<proteinExistence type="predicted"/>
<reference evidence="3 4" key="1">
    <citation type="submission" date="2019-03" db="EMBL/GenBank/DDBJ databases">
        <title>Complete genome sequence of an arsenate-respiring bacteria, Citrobacter sp. LY-1.</title>
        <authorList>
            <person name="Wang H."/>
            <person name="Liu Y."/>
            <person name="Li Q."/>
            <person name="Huang J."/>
        </authorList>
    </citation>
    <scope>NUCLEOTIDE SEQUENCE [LARGE SCALE GENOMIC DNA]</scope>
    <source>
        <strain evidence="3 4">LY-1</strain>
    </source>
</reference>
<evidence type="ECO:0000313" key="3">
    <source>
        <dbReference type="EMBL" id="QBM25863.1"/>
    </source>
</evidence>
<dbReference type="AlphaFoldDB" id="A0A4P6WU37"/>
<keyword evidence="4" id="KW-1185">Reference proteome</keyword>
<dbReference type="KEGG" id="cars:E1B03_17385"/>
<gene>
    <name evidence="3" type="ORF">E1B03_17385</name>
</gene>
<dbReference type="EMBL" id="CP037864">
    <property type="protein sequence ID" value="QBM25863.1"/>
    <property type="molecule type" value="Genomic_DNA"/>
</dbReference>
<keyword evidence="1" id="KW-0805">Transcription regulation</keyword>
<organism evidence="3 4">
    <name type="scientific">Citrobacter arsenatis</name>
    <dbReference type="NCBI Taxonomy" id="2546350"/>
    <lineage>
        <taxon>Bacteria</taxon>
        <taxon>Pseudomonadati</taxon>
        <taxon>Pseudomonadota</taxon>
        <taxon>Gammaproteobacteria</taxon>
        <taxon>Enterobacterales</taxon>
        <taxon>Enterobacteriaceae</taxon>
        <taxon>Citrobacter</taxon>
    </lineage>
</organism>
<protein>
    <submittedName>
        <fullName evidence="3">Uncharacterized protein</fullName>
    </submittedName>
</protein>
<dbReference type="InterPro" id="IPR053721">
    <property type="entry name" value="Fimbrial_Adhesin_Reg"/>
</dbReference>